<dbReference type="AlphaFoldDB" id="A0A2S5GFI9"/>
<accession>A0A2S5GFI9</accession>
<protein>
    <submittedName>
        <fullName evidence="1">Uncharacterized protein</fullName>
    </submittedName>
</protein>
<comment type="caution">
    <text evidence="1">The sequence shown here is derived from an EMBL/GenBank/DDBJ whole genome shotgun (WGS) entry which is preliminary data.</text>
</comment>
<keyword evidence="2" id="KW-1185">Reference proteome</keyword>
<organism evidence="1 2">
    <name type="scientific">Jeotgalibacillus proteolyticus</name>
    <dbReference type="NCBI Taxonomy" id="2082395"/>
    <lineage>
        <taxon>Bacteria</taxon>
        <taxon>Bacillati</taxon>
        <taxon>Bacillota</taxon>
        <taxon>Bacilli</taxon>
        <taxon>Bacillales</taxon>
        <taxon>Caryophanaceae</taxon>
        <taxon>Jeotgalibacillus</taxon>
    </lineage>
</organism>
<dbReference type="Proteomes" id="UP000239047">
    <property type="component" value="Unassembled WGS sequence"/>
</dbReference>
<evidence type="ECO:0000313" key="2">
    <source>
        <dbReference type="Proteomes" id="UP000239047"/>
    </source>
</evidence>
<sequence>MLYFKFDLIEQGYTDEDLEIIDLHFSFTVTEDDYDLITLFKNEPEILAYLDLLNKEGDPKELIQDHEFVIQLNHGKWAIYDEELDRKDTLAQMD</sequence>
<dbReference type="RefSeq" id="WP_104055493.1">
    <property type="nucleotide sequence ID" value="NZ_PREZ01000001.1"/>
</dbReference>
<reference evidence="1 2" key="1">
    <citation type="submission" date="2018-02" db="EMBL/GenBank/DDBJ databases">
        <title>Jeotgalibacillus proteolyticum sp. nov. a protease producing bacterium isolated from ocean sediments of Laizhou Bay.</title>
        <authorList>
            <person name="Li Y."/>
        </authorList>
    </citation>
    <scope>NUCLEOTIDE SEQUENCE [LARGE SCALE GENOMIC DNA]</scope>
    <source>
        <strain evidence="1 2">22-7</strain>
    </source>
</reference>
<dbReference type="EMBL" id="PREZ01000001">
    <property type="protein sequence ID" value="PPA71807.1"/>
    <property type="molecule type" value="Genomic_DNA"/>
</dbReference>
<gene>
    <name evidence="1" type="ORF">C4B60_00045</name>
</gene>
<proteinExistence type="predicted"/>
<name>A0A2S5GFI9_9BACL</name>
<evidence type="ECO:0000313" key="1">
    <source>
        <dbReference type="EMBL" id="PPA71807.1"/>
    </source>
</evidence>